<keyword evidence="11" id="KW-1185">Reference proteome</keyword>
<feature type="transmembrane region" description="Helical" evidence="7">
    <location>
        <begin position="118"/>
        <end position="141"/>
    </location>
</feature>
<evidence type="ECO:0000313" key="11">
    <source>
        <dbReference type="Proteomes" id="UP000614609"/>
    </source>
</evidence>
<dbReference type="OrthoDB" id="12374at2157"/>
<feature type="transmembrane region" description="Helical" evidence="7">
    <location>
        <begin position="308"/>
        <end position="329"/>
    </location>
</feature>
<keyword evidence="5 7" id="KW-0472">Membrane</keyword>
<feature type="domain" description="Type II secretion system protein GspF" evidence="8">
    <location>
        <begin position="170"/>
        <end position="295"/>
    </location>
</feature>
<keyword evidence="10" id="KW-0966">Cell projection</keyword>
<feature type="transmembrane region" description="Helical" evidence="7">
    <location>
        <begin position="685"/>
        <end position="702"/>
    </location>
</feature>
<dbReference type="PANTHER" id="PTHR35402">
    <property type="entry name" value="INTEGRAL MEMBRANE PROTEIN-RELATED"/>
    <property type="match status" value="1"/>
</dbReference>
<evidence type="ECO:0000313" key="10">
    <source>
        <dbReference type="EMBL" id="MBP1953386.1"/>
    </source>
</evidence>
<dbReference type="Proteomes" id="UP000614609">
    <property type="component" value="Unassembled WGS sequence"/>
</dbReference>
<evidence type="ECO:0000256" key="1">
    <source>
        <dbReference type="ARBA" id="ARBA00004651"/>
    </source>
</evidence>
<keyword evidence="6" id="KW-0175">Coiled coil</keyword>
<keyword evidence="3 7" id="KW-0812">Transmembrane</keyword>
<evidence type="ECO:0000256" key="2">
    <source>
        <dbReference type="ARBA" id="ARBA00022475"/>
    </source>
</evidence>
<reference evidence="9" key="1">
    <citation type="journal article" date="2014" name="Int. J. Syst. Evol. Microbiol.">
        <title>Complete genome sequence of Corynebacterium casei LMG S-19264T (=DSM 44701T), isolated from a smear-ripened cheese.</title>
        <authorList>
            <consortium name="US DOE Joint Genome Institute (JGI-PGF)"/>
            <person name="Walter F."/>
            <person name="Albersmeier A."/>
            <person name="Kalinowski J."/>
            <person name="Ruckert C."/>
        </authorList>
    </citation>
    <scope>NUCLEOTIDE SEQUENCE</scope>
    <source>
        <strain evidence="9">JCM 16108</strain>
    </source>
</reference>
<keyword evidence="10" id="KW-0969">Cilium</keyword>
<feature type="transmembrane region" description="Helical" evidence="7">
    <location>
        <begin position="65"/>
        <end position="98"/>
    </location>
</feature>
<feature type="coiled-coil region" evidence="6">
    <location>
        <begin position="249"/>
        <end position="276"/>
    </location>
</feature>
<dbReference type="PANTHER" id="PTHR35402:SF1">
    <property type="entry name" value="TYPE II SECRETION SYSTEM PROTEIN GSPF DOMAIN-CONTAINING PROTEIN"/>
    <property type="match status" value="1"/>
</dbReference>
<evidence type="ECO:0000256" key="5">
    <source>
        <dbReference type="ARBA" id="ARBA00023136"/>
    </source>
</evidence>
<dbReference type="RefSeq" id="WP_188871438.1">
    <property type="nucleotide sequence ID" value="NZ_BMOO01000003.1"/>
</dbReference>
<comment type="caution">
    <text evidence="9">The sequence shown here is derived from an EMBL/GenBank/DDBJ whole genome shotgun (WGS) entry which is preliminary data.</text>
</comment>
<dbReference type="EMBL" id="BMOO01000003">
    <property type="protein sequence ID" value="GGM65693.1"/>
    <property type="molecule type" value="Genomic_DNA"/>
</dbReference>
<dbReference type="Gene3D" id="1.20.81.30">
    <property type="entry name" value="Type II secretion system (T2SS), domain F"/>
    <property type="match status" value="1"/>
</dbReference>
<evidence type="ECO:0000256" key="7">
    <source>
        <dbReference type="SAM" id="Phobius"/>
    </source>
</evidence>
<reference evidence="10" key="3">
    <citation type="submission" date="2021-03" db="EMBL/GenBank/DDBJ databases">
        <title>Genomic Encyclopedia of Type Strains, Phase IV (KMG-IV): sequencing the most valuable type-strain genomes for metagenomic binning, comparative biology and taxonomic classification.</title>
        <authorList>
            <person name="Goeker M."/>
        </authorList>
    </citation>
    <scope>NUCLEOTIDE SEQUENCE</scope>
    <source>
        <strain evidence="10">DSM 22443</strain>
    </source>
</reference>
<accession>A0A830FZ14</accession>
<sequence>MLAYLPLVVGGVLLVCLACVPLSDALTRAVRRLAIALFGSLARSREHVNRGHARSLRSAHVSRPYAAYAAVTYLYTAVAVVVGSILGLYLGAAGLLLLDVLDAQLTEAAVPTAASFTALELFAVVALAGATVGLLAGVSTYQYRWLLPQYKAGERERFIENTLQRNVAFMFALSRSGMGFTKILRILSGNQHVYGETAAEFGVTVRDIDLFGADVINALRRTGRRTPSEDLQEFVENLTSVLQSGQSVSAFLRNEYDQYKEEAESEQQRFLELLSTLAEGYVTVFVAGPLFLITILVVIGLVSGGTLGFLRAFTYLILPLGTLGFIVYLDTITSDTQGGDGEQEAEVRYDYVTRTPDEVSTAADGGVAARAVESDDVETAARNHGRLAAYNDLAPVRYALMHPVETITERPVWLLVVTAPLAVLSIAVRWGLTLGQRDLSLLALVDPASLERLLPVFDDAVVQALLFLIGTFAVVWEIRKRRLEAIERAVPDFLDRLASTNEAGMPIVASIERVANGDLGGLNEEVDRTWTDVRWGAPVEAALKRFETRVRTPMITRVVTLTTNAMSATSDLAPVLRIAADEAQSTQRLKRERRNELVTYLVVIYLAFLVFIAIIVALDTIFVPAIPTADQFAGPAGQSIGSIGQLTDEKKAAYSLLFFHTALVQAVCSGFVAGQMSETDIRSGAKHAFIMLAVAYGIFLFFA</sequence>
<dbReference type="InterPro" id="IPR056569">
    <property type="entry name" value="ArlJ-like"/>
</dbReference>
<dbReference type="GO" id="GO:0005886">
    <property type="term" value="C:plasma membrane"/>
    <property type="evidence" value="ECO:0007669"/>
    <property type="project" value="UniProtKB-SubCell"/>
</dbReference>
<feature type="transmembrane region" description="Helical" evidence="7">
    <location>
        <begin position="412"/>
        <end position="432"/>
    </location>
</feature>
<dbReference type="AlphaFoldDB" id="A0A830FZ14"/>
<dbReference type="EMBL" id="JAGGKO010000001">
    <property type="protein sequence ID" value="MBP1953386.1"/>
    <property type="molecule type" value="Genomic_DNA"/>
</dbReference>
<comment type="subcellular location">
    <subcellularLocation>
        <location evidence="1">Cell membrane</location>
        <topology evidence="1">Multi-pass membrane protein</topology>
    </subcellularLocation>
</comment>
<feature type="domain" description="Type II secretion system protein GspF" evidence="8">
    <location>
        <begin position="493"/>
        <end position="617"/>
    </location>
</feature>
<feature type="transmembrane region" description="Helical" evidence="7">
    <location>
        <begin position="460"/>
        <end position="478"/>
    </location>
</feature>
<evidence type="ECO:0000256" key="3">
    <source>
        <dbReference type="ARBA" id="ARBA00022692"/>
    </source>
</evidence>
<feature type="transmembrane region" description="Helical" evidence="7">
    <location>
        <begin position="597"/>
        <end position="618"/>
    </location>
</feature>
<evidence type="ECO:0000256" key="6">
    <source>
        <dbReference type="SAM" id="Coils"/>
    </source>
</evidence>
<name>A0A830FZ14_9EURY</name>
<proteinExistence type="predicted"/>
<feature type="transmembrane region" description="Helical" evidence="7">
    <location>
        <begin position="652"/>
        <end position="673"/>
    </location>
</feature>
<feature type="transmembrane region" description="Helical" evidence="7">
    <location>
        <begin position="281"/>
        <end position="302"/>
    </location>
</feature>
<keyword evidence="2" id="KW-1003">Cell membrane</keyword>
<protein>
    <submittedName>
        <fullName evidence="10">Flagellar protein FlaJ</fullName>
    </submittedName>
    <submittedName>
        <fullName evidence="9">Type II secretion protein F</fullName>
    </submittedName>
</protein>
<dbReference type="InterPro" id="IPR042094">
    <property type="entry name" value="T2SS_GspF_sf"/>
</dbReference>
<dbReference type="Proteomes" id="UP000765891">
    <property type="component" value="Unassembled WGS sequence"/>
</dbReference>
<evidence type="ECO:0000313" key="9">
    <source>
        <dbReference type="EMBL" id="GGM65693.1"/>
    </source>
</evidence>
<dbReference type="InterPro" id="IPR018076">
    <property type="entry name" value="T2SS_GspF_dom"/>
</dbReference>
<dbReference type="Pfam" id="PF00482">
    <property type="entry name" value="T2SSF"/>
    <property type="match status" value="2"/>
</dbReference>
<gene>
    <name evidence="9" type="ORF">GCM10009017_14720</name>
    <name evidence="10" type="ORF">J2752_000267</name>
</gene>
<evidence type="ECO:0000256" key="4">
    <source>
        <dbReference type="ARBA" id="ARBA00022989"/>
    </source>
</evidence>
<keyword evidence="4 7" id="KW-1133">Transmembrane helix</keyword>
<keyword evidence="10" id="KW-0282">Flagellum</keyword>
<reference evidence="9" key="2">
    <citation type="submission" date="2020-09" db="EMBL/GenBank/DDBJ databases">
        <authorList>
            <person name="Sun Q."/>
            <person name="Ohkuma M."/>
        </authorList>
    </citation>
    <scope>NUCLEOTIDE SEQUENCE</scope>
    <source>
        <strain evidence="9">JCM 16108</strain>
    </source>
</reference>
<organism evidence="9 11">
    <name type="scientific">Halarchaeum rubridurum</name>
    <dbReference type="NCBI Taxonomy" id="489911"/>
    <lineage>
        <taxon>Archaea</taxon>
        <taxon>Methanobacteriati</taxon>
        <taxon>Methanobacteriota</taxon>
        <taxon>Stenosarchaea group</taxon>
        <taxon>Halobacteria</taxon>
        <taxon>Halobacteriales</taxon>
        <taxon>Halobacteriaceae</taxon>
    </lineage>
</organism>
<evidence type="ECO:0000259" key="8">
    <source>
        <dbReference type="Pfam" id="PF00482"/>
    </source>
</evidence>